<proteinExistence type="predicted"/>
<comment type="caution">
    <text evidence="1">The sequence shown here is derived from an EMBL/GenBank/DDBJ whole genome shotgun (WGS) entry which is preliminary data.</text>
</comment>
<protein>
    <submittedName>
        <fullName evidence="1">NADH-ubiquinone oxidoreductase 213 kDa subunit</fullName>
    </submittedName>
</protein>
<dbReference type="EMBL" id="MU393713">
    <property type="protein sequence ID" value="KAI4858616.1"/>
    <property type="molecule type" value="Genomic_DNA"/>
</dbReference>
<organism evidence="1 2">
    <name type="scientific">Hypoxylon rubiginosum</name>
    <dbReference type="NCBI Taxonomy" id="110542"/>
    <lineage>
        <taxon>Eukaryota</taxon>
        <taxon>Fungi</taxon>
        <taxon>Dikarya</taxon>
        <taxon>Ascomycota</taxon>
        <taxon>Pezizomycotina</taxon>
        <taxon>Sordariomycetes</taxon>
        <taxon>Xylariomycetidae</taxon>
        <taxon>Xylariales</taxon>
        <taxon>Hypoxylaceae</taxon>
        <taxon>Hypoxylon</taxon>
    </lineage>
</organism>
<accession>A0ACB9YH89</accession>
<evidence type="ECO:0000313" key="2">
    <source>
        <dbReference type="Proteomes" id="UP001497700"/>
    </source>
</evidence>
<evidence type="ECO:0000313" key="1">
    <source>
        <dbReference type="EMBL" id="KAI4858616.1"/>
    </source>
</evidence>
<dbReference type="Proteomes" id="UP001497700">
    <property type="component" value="Unassembled WGS sequence"/>
</dbReference>
<gene>
    <name evidence="1" type="ORF">F4820DRAFT_454690</name>
</gene>
<keyword evidence="2" id="KW-1185">Reference proteome</keyword>
<name>A0ACB9YH89_9PEZI</name>
<sequence>MANSPEEHHFHQHDAIKSGIKGSLVGGGAGLITSAVQNSLAKRNVGAFGVFTRTGGTVAMFTALGAVYLFSKDAAANLREKDDTLNVTIASFLGGATIGLRTGRMPQILGIGAAFSAIMSAFEFTGGTLRGKPRTEAPEIDEYDRKEYLRKNRRRPIAETISEIGEGRGTNTTHTHTHTPPHDNVNSSSSIEPPGYEERRRERLKEKYGYDIKPVSANVE</sequence>
<reference evidence="1 2" key="1">
    <citation type="journal article" date="2022" name="New Phytol.">
        <title>Ecological generalism drives hyperdiversity of secondary metabolite gene clusters in xylarialean endophytes.</title>
        <authorList>
            <person name="Franco M.E.E."/>
            <person name="Wisecaver J.H."/>
            <person name="Arnold A.E."/>
            <person name="Ju Y.M."/>
            <person name="Slot J.C."/>
            <person name="Ahrendt S."/>
            <person name="Moore L.P."/>
            <person name="Eastman K.E."/>
            <person name="Scott K."/>
            <person name="Konkel Z."/>
            <person name="Mondo S.J."/>
            <person name="Kuo A."/>
            <person name="Hayes R.D."/>
            <person name="Haridas S."/>
            <person name="Andreopoulos B."/>
            <person name="Riley R."/>
            <person name="LaButti K."/>
            <person name="Pangilinan J."/>
            <person name="Lipzen A."/>
            <person name="Amirebrahimi M."/>
            <person name="Yan J."/>
            <person name="Adam C."/>
            <person name="Keymanesh K."/>
            <person name="Ng V."/>
            <person name="Louie K."/>
            <person name="Northen T."/>
            <person name="Drula E."/>
            <person name="Henrissat B."/>
            <person name="Hsieh H.M."/>
            <person name="Youens-Clark K."/>
            <person name="Lutzoni F."/>
            <person name="Miadlikowska J."/>
            <person name="Eastwood D.C."/>
            <person name="Hamelin R.C."/>
            <person name="Grigoriev I.V."/>
            <person name="U'Ren J.M."/>
        </authorList>
    </citation>
    <scope>NUCLEOTIDE SEQUENCE [LARGE SCALE GENOMIC DNA]</scope>
    <source>
        <strain evidence="1 2">CBS 119005</strain>
    </source>
</reference>